<reference evidence="2" key="2">
    <citation type="submission" date="2025-09" db="UniProtKB">
        <authorList>
            <consortium name="Ensembl"/>
        </authorList>
    </citation>
    <scope>IDENTIFICATION</scope>
</reference>
<evidence type="ECO:0000313" key="3">
    <source>
        <dbReference type="Proteomes" id="UP000694426"/>
    </source>
</evidence>
<feature type="compositionally biased region" description="Polar residues" evidence="1">
    <location>
        <begin position="11"/>
        <end position="21"/>
    </location>
</feature>
<proteinExistence type="predicted"/>
<evidence type="ECO:0000256" key="1">
    <source>
        <dbReference type="SAM" id="MobiDB-lite"/>
    </source>
</evidence>
<accession>A0A8B9BFU2</accession>
<reference evidence="2" key="1">
    <citation type="submission" date="2025-08" db="UniProtKB">
        <authorList>
            <consortium name="Ensembl"/>
        </authorList>
    </citation>
    <scope>IDENTIFICATION</scope>
</reference>
<dbReference type="Ensembl" id="ENSABRT00000005197.1">
    <property type="protein sequence ID" value="ENSABRP00000003606.1"/>
    <property type="gene ID" value="ENSABRG00000003382.1"/>
</dbReference>
<organism evidence="2 3">
    <name type="scientific">Anser brachyrhynchus</name>
    <name type="common">Pink-footed goose</name>
    <dbReference type="NCBI Taxonomy" id="132585"/>
    <lineage>
        <taxon>Eukaryota</taxon>
        <taxon>Metazoa</taxon>
        <taxon>Chordata</taxon>
        <taxon>Craniata</taxon>
        <taxon>Vertebrata</taxon>
        <taxon>Euteleostomi</taxon>
        <taxon>Archelosauria</taxon>
        <taxon>Archosauria</taxon>
        <taxon>Dinosauria</taxon>
        <taxon>Saurischia</taxon>
        <taxon>Theropoda</taxon>
        <taxon>Coelurosauria</taxon>
        <taxon>Aves</taxon>
        <taxon>Neognathae</taxon>
        <taxon>Galloanserae</taxon>
        <taxon>Anseriformes</taxon>
        <taxon>Anatidae</taxon>
        <taxon>Anserinae</taxon>
        <taxon>Anser</taxon>
    </lineage>
</organism>
<feature type="region of interest" description="Disordered" evidence="1">
    <location>
        <begin position="1"/>
        <end position="72"/>
    </location>
</feature>
<name>A0A8B9BFU2_9AVES</name>
<dbReference type="Proteomes" id="UP000694426">
    <property type="component" value="Unplaced"/>
</dbReference>
<dbReference type="AlphaFoldDB" id="A0A8B9BFU2"/>
<protein>
    <submittedName>
        <fullName evidence="2">Uncharacterized protein</fullName>
    </submittedName>
</protein>
<sequence length="135" mass="14264">CRSTGLRPGPGQQQGSASTLPTEPIHRSRRSAARLKITPSSTQSLPSGRGTASREQASFCPPVSEHHGWGSNALSVKRREQCTHCVKRGAEVLSLCQTGGAAMLPRRPWAAALHSCGCAPFPWPPGGPLPIPEIP</sequence>
<keyword evidence="3" id="KW-1185">Reference proteome</keyword>
<evidence type="ECO:0000313" key="2">
    <source>
        <dbReference type="Ensembl" id="ENSABRP00000003606.1"/>
    </source>
</evidence>